<reference evidence="1" key="1">
    <citation type="submission" date="2019-08" db="EMBL/GenBank/DDBJ databases">
        <authorList>
            <person name="Kucharzyk K."/>
            <person name="Murdoch R.W."/>
            <person name="Higgins S."/>
            <person name="Loffler F."/>
        </authorList>
    </citation>
    <scope>NUCLEOTIDE SEQUENCE</scope>
</reference>
<evidence type="ECO:0000313" key="1">
    <source>
        <dbReference type="EMBL" id="MPN10210.1"/>
    </source>
</evidence>
<evidence type="ECO:0008006" key="2">
    <source>
        <dbReference type="Google" id="ProtNLM"/>
    </source>
</evidence>
<protein>
    <recommendedName>
        <fullName evidence="2">High-affinity zinc uptake system binding-protein ZnuA</fullName>
    </recommendedName>
</protein>
<dbReference type="EMBL" id="VSSQ01056359">
    <property type="protein sequence ID" value="MPN10210.1"/>
    <property type="molecule type" value="Genomic_DNA"/>
</dbReference>
<dbReference type="Gene3D" id="3.40.50.1980">
    <property type="entry name" value="Nitrogenase molybdenum iron protein domain"/>
    <property type="match status" value="1"/>
</dbReference>
<name>A0A645F8H6_9ZZZZ</name>
<sequence length="50" mass="5583">MASPAISQTLANEVGAEVQTIYTMETNEDGKTYLERMEENLAKIYESLAK</sequence>
<organism evidence="1">
    <name type="scientific">bioreactor metagenome</name>
    <dbReference type="NCBI Taxonomy" id="1076179"/>
    <lineage>
        <taxon>unclassified sequences</taxon>
        <taxon>metagenomes</taxon>
        <taxon>ecological metagenomes</taxon>
    </lineage>
</organism>
<gene>
    <name evidence="1" type="ORF">SDC9_157505</name>
</gene>
<proteinExistence type="predicted"/>
<accession>A0A645F8H6</accession>
<dbReference type="AlphaFoldDB" id="A0A645F8H6"/>
<comment type="caution">
    <text evidence="1">The sequence shown here is derived from an EMBL/GenBank/DDBJ whole genome shotgun (WGS) entry which is preliminary data.</text>
</comment>
<dbReference type="SUPFAM" id="SSF53807">
    <property type="entry name" value="Helical backbone' metal receptor"/>
    <property type="match status" value="1"/>
</dbReference>